<evidence type="ECO:0000259" key="1">
    <source>
        <dbReference type="Pfam" id="PF09458"/>
    </source>
</evidence>
<dbReference type="Pfam" id="PF09458">
    <property type="entry name" value="H_lectin"/>
    <property type="match status" value="1"/>
</dbReference>
<dbReference type="GO" id="GO:0030247">
    <property type="term" value="F:polysaccharide binding"/>
    <property type="evidence" value="ECO:0007669"/>
    <property type="project" value="TreeGrafter"/>
</dbReference>
<evidence type="ECO:0000313" key="2">
    <source>
        <dbReference type="EMBL" id="GLK65178.1"/>
    </source>
</evidence>
<keyword evidence="3" id="KW-1185">Reference proteome</keyword>
<dbReference type="PANTHER" id="PTHR46938:SF2">
    <property type="entry name" value="DISCOIDIN-2"/>
    <property type="match status" value="1"/>
</dbReference>
<dbReference type="Proteomes" id="UP001143349">
    <property type="component" value="Unassembled WGS sequence"/>
</dbReference>
<dbReference type="GO" id="GO:0045335">
    <property type="term" value="C:phagocytic vesicle"/>
    <property type="evidence" value="ECO:0007669"/>
    <property type="project" value="TreeGrafter"/>
</dbReference>
<dbReference type="GO" id="GO:0070492">
    <property type="term" value="F:oligosaccharide binding"/>
    <property type="evidence" value="ECO:0007669"/>
    <property type="project" value="TreeGrafter"/>
</dbReference>
<dbReference type="GO" id="GO:0098636">
    <property type="term" value="C:protein complex involved in cell adhesion"/>
    <property type="evidence" value="ECO:0007669"/>
    <property type="project" value="TreeGrafter"/>
</dbReference>
<reference evidence="2" key="1">
    <citation type="journal article" date="2014" name="Int. J. Syst. Evol. Microbiol.">
        <title>Complete genome sequence of Corynebacterium casei LMG S-19264T (=DSM 44701T), isolated from a smear-ripened cheese.</title>
        <authorList>
            <consortium name="US DOE Joint Genome Institute (JGI-PGF)"/>
            <person name="Walter F."/>
            <person name="Albersmeier A."/>
            <person name="Kalinowski J."/>
            <person name="Ruckert C."/>
        </authorList>
    </citation>
    <scope>NUCLEOTIDE SEQUENCE</scope>
    <source>
        <strain evidence="2">VKM B-2222</strain>
    </source>
</reference>
<dbReference type="RefSeq" id="WP_010400911.1">
    <property type="nucleotide sequence ID" value="NZ_BSFH01000056.1"/>
</dbReference>
<dbReference type="GO" id="GO:0098609">
    <property type="term" value="P:cell-cell adhesion"/>
    <property type="evidence" value="ECO:0007669"/>
    <property type="project" value="TreeGrafter"/>
</dbReference>
<proteinExistence type="predicted"/>
<protein>
    <recommendedName>
        <fullName evidence="1">H-type lectin domain-containing protein</fullName>
    </recommendedName>
</protein>
<dbReference type="PANTHER" id="PTHR46938">
    <property type="entry name" value="DISCOIDIN-1 SUBUNIT A-RELATED-RELATED"/>
    <property type="match status" value="1"/>
</dbReference>
<gene>
    <name evidence="2" type="ORF">GCM10017635_26520</name>
</gene>
<organism evidence="2 3">
    <name type="scientific">Paracoccus kondratievae</name>
    <dbReference type="NCBI Taxonomy" id="135740"/>
    <lineage>
        <taxon>Bacteria</taxon>
        <taxon>Pseudomonadati</taxon>
        <taxon>Pseudomonadota</taxon>
        <taxon>Alphaproteobacteria</taxon>
        <taxon>Rhodobacterales</taxon>
        <taxon>Paracoccaceae</taxon>
        <taxon>Paracoccus</taxon>
    </lineage>
</organism>
<dbReference type="Gene3D" id="2.60.40.2080">
    <property type="match status" value="1"/>
</dbReference>
<accession>A0AAD3P1K8</accession>
<reference evidence="2" key="2">
    <citation type="submission" date="2023-01" db="EMBL/GenBank/DDBJ databases">
        <authorList>
            <person name="Sun Q."/>
            <person name="Evtushenko L."/>
        </authorList>
    </citation>
    <scope>NUCLEOTIDE SEQUENCE</scope>
    <source>
        <strain evidence="2">VKM B-2222</strain>
    </source>
</reference>
<dbReference type="SUPFAM" id="SSF141086">
    <property type="entry name" value="Agglutinin HPA-like"/>
    <property type="match status" value="1"/>
</dbReference>
<name>A0AAD3P1K8_9RHOB</name>
<sequence>MLDDTRSPFTQNLIWTGELQMISASGELFNHVDAGLPMWAGSGDRSVRISTSFVAPFGAVPCVNLGLSGLDAAHDQNLRFRLEAVEVTRSGFVVEFVTWGDTHIARASVTWQAIGPSTGSHDAVQSN</sequence>
<dbReference type="GO" id="GO:0009986">
    <property type="term" value="C:cell surface"/>
    <property type="evidence" value="ECO:0007669"/>
    <property type="project" value="TreeGrafter"/>
</dbReference>
<evidence type="ECO:0000313" key="3">
    <source>
        <dbReference type="Proteomes" id="UP001143349"/>
    </source>
</evidence>
<feature type="domain" description="H-type lectin" evidence="1">
    <location>
        <begin position="51"/>
        <end position="114"/>
    </location>
</feature>
<dbReference type="InterPro" id="IPR037221">
    <property type="entry name" value="H-type_lectin_dom_sf"/>
</dbReference>
<dbReference type="InterPro" id="IPR019019">
    <property type="entry name" value="H-type_lectin_domain"/>
</dbReference>
<dbReference type="AlphaFoldDB" id="A0AAD3P1K8"/>
<dbReference type="EMBL" id="BSFH01000056">
    <property type="protein sequence ID" value="GLK65178.1"/>
    <property type="molecule type" value="Genomic_DNA"/>
</dbReference>
<dbReference type="InterPro" id="IPR052487">
    <property type="entry name" value="Galactose-binding_lectin"/>
</dbReference>
<comment type="caution">
    <text evidence="2">The sequence shown here is derived from an EMBL/GenBank/DDBJ whole genome shotgun (WGS) entry which is preliminary data.</text>
</comment>
<dbReference type="GO" id="GO:0046871">
    <property type="term" value="F:N-acetylgalactosamine binding"/>
    <property type="evidence" value="ECO:0007669"/>
    <property type="project" value="TreeGrafter"/>
</dbReference>